<protein>
    <submittedName>
        <fullName evidence="2">Uncharacterized protein</fullName>
    </submittedName>
</protein>
<dbReference type="Proteomes" id="UP000093561">
    <property type="component" value="Unassembled WGS sequence"/>
</dbReference>
<name>A0AAF5PXG3_WUCBA</name>
<reference evidence="1" key="1">
    <citation type="submission" date="2015-03" db="EMBL/GenBank/DDBJ databases">
        <title>Wuchereria bancrofti Genome Sequencing Papua New Guinea Strain.</title>
        <authorList>
            <person name="Small S.T."/>
            <person name="Serre D."/>
            <person name="Zimmerman P.A."/>
        </authorList>
    </citation>
    <scope>NUCLEOTIDE SEQUENCE [LARGE SCALE GENOMIC DNA]</scope>
    <source>
        <strain evidence="1">pt0022</strain>
    </source>
</reference>
<organism evidence="1 2">
    <name type="scientific">Wuchereria bancrofti</name>
    <dbReference type="NCBI Taxonomy" id="6293"/>
    <lineage>
        <taxon>Eukaryota</taxon>
        <taxon>Metazoa</taxon>
        <taxon>Ecdysozoa</taxon>
        <taxon>Nematoda</taxon>
        <taxon>Chromadorea</taxon>
        <taxon>Rhabditida</taxon>
        <taxon>Spirurina</taxon>
        <taxon>Spiruromorpha</taxon>
        <taxon>Filarioidea</taxon>
        <taxon>Onchocercidae</taxon>
        <taxon>Wuchereria</taxon>
    </lineage>
</organism>
<evidence type="ECO:0000313" key="2">
    <source>
        <dbReference type="WBParaSite" id="mrna-Wban_06802"/>
    </source>
</evidence>
<reference evidence="2" key="3">
    <citation type="submission" date="2024-02" db="UniProtKB">
        <authorList>
            <consortium name="WormBaseParasite"/>
        </authorList>
    </citation>
    <scope>IDENTIFICATION</scope>
    <source>
        <strain evidence="2">pt0022</strain>
    </source>
</reference>
<reference evidence="1" key="2">
    <citation type="journal article" date="2016" name="Mol. Ecol.">
        <title>Population genomics of the filarial nematode parasite Wuchereria bancrofti from mosquitoes.</title>
        <authorList>
            <person name="Small S.T."/>
            <person name="Reimer L.J."/>
            <person name="Tisch D.J."/>
            <person name="King C.L."/>
            <person name="Christensen B.M."/>
            <person name="Siba P.M."/>
            <person name="Kazura J.W."/>
            <person name="Serre D."/>
            <person name="Zimmerman P.A."/>
        </authorList>
    </citation>
    <scope>NUCLEOTIDE SEQUENCE</scope>
    <source>
        <strain evidence="1">pt0022</strain>
    </source>
</reference>
<dbReference type="AlphaFoldDB" id="A0AAF5PXG3"/>
<proteinExistence type="predicted"/>
<sequence>MQNHSLGILVFPTRRSDIILGNPSLLHYGSYNRSNFNDNKKLNYLEEKNVDSRNLSNSTKDNLSLHYICQPYNANEIVDEILSESDNVSLDSDNKIRNSQKITSVSDDLLNDSKYSSTCEYDNLRNARKNKDKKREYEIKSNNNKTTISITDQLIQELKQLPNGMMSLKDYKLKQKNLINEQQELLEIDIEMIKKACTPDKYINQVPEFINGTTKPLPIWKRQMLARKIANEDMQKKEDEFRRKFDEWKAQFYPIGYKPKC</sequence>
<accession>A0AAF5PXG3</accession>
<dbReference type="WBParaSite" id="mrna-Wban_06802">
    <property type="protein sequence ID" value="mrna-Wban_06802"/>
    <property type="gene ID" value="Wban_06802"/>
</dbReference>
<evidence type="ECO:0000313" key="1">
    <source>
        <dbReference type="Proteomes" id="UP000093561"/>
    </source>
</evidence>